<sequence length="57" mass="6729">DGPFLQVGRLNLPKYAQNQAVSRSLFEHLFYHANDVRAALQLATHANEVYQNKDWWW</sequence>
<reference evidence="1" key="1">
    <citation type="submission" date="2021-02" db="EMBL/GenBank/DDBJ databases">
        <authorList>
            <person name="Nowell W R."/>
        </authorList>
    </citation>
    <scope>NUCLEOTIDE SEQUENCE</scope>
</reference>
<dbReference type="GO" id="GO:0034464">
    <property type="term" value="C:BBSome"/>
    <property type="evidence" value="ECO:0007669"/>
    <property type="project" value="InterPro"/>
</dbReference>
<evidence type="ECO:0000313" key="2">
    <source>
        <dbReference type="Proteomes" id="UP000681720"/>
    </source>
</evidence>
<dbReference type="GO" id="GO:1905515">
    <property type="term" value="P:non-motile cilium assembly"/>
    <property type="evidence" value="ECO:0007669"/>
    <property type="project" value="InterPro"/>
</dbReference>
<dbReference type="PANTHER" id="PTHR44177:SF1">
    <property type="entry name" value="TETRATRICOPEPTIDE REPEAT PROTEIN 8"/>
    <property type="match status" value="1"/>
</dbReference>
<organism evidence="1 2">
    <name type="scientific">Rotaria magnacalcarata</name>
    <dbReference type="NCBI Taxonomy" id="392030"/>
    <lineage>
        <taxon>Eukaryota</taxon>
        <taxon>Metazoa</taxon>
        <taxon>Spiralia</taxon>
        <taxon>Gnathifera</taxon>
        <taxon>Rotifera</taxon>
        <taxon>Eurotatoria</taxon>
        <taxon>Bdelloidea</taxon>
        <taxon>Philodinida</taxon>
        <taxon>Philodinidae</taxon>
        <taxon>Rotaria</taxon>
    </lineage>
</organism>
<proteinExistence type="predicted"/>
<name>A0A8S3AHE8_9BILA</name>
<dbReference type="InterPro" id="IPR028796">
    <property type="entry name" value="BBS8"/>
</dbReference>
<dbReference type="Proteomes" id="UP000681720">
    <property type="component" value="Unassembled WGS sequence"/>
</dbReference>
<dbReference type="AlphaFoldDB" id="A0A8S3AHE8"/>
<feature type="non-terminal residue" evidence="1">
    <location>
        <position position="57"/>
    </location>
</feature>
<dbReference type="EMBL" id="CAJOBJ010133281">
    <property type="protein sequence ID" value="CAF4731314.1"/>
    <property type="molecule type" value="Genomic_DNA"/>
</dbReference>
<gene>
    <name evidence="1" type="ORF">GIL414_LOCUS44288</name>
</gene>
<evidence type="ECO:0000313" key="1">
    <source>
        <dbReference type="EMBL" id="CAF4731314.1"/>
    </source>
</evidence>
<dbReference type="GO" id="GO:0097730">
    <property type="term" value="C:non-motile cilium"/>
    <property type="evidence" value="ECO:0007669"/>
    <property type="project" value="TreeGrafter"/>
</dbReference>
<dbReference type="PANTHER" id="PTHR44177">
    <property type="entry name" value="TETRATRICOPEPTIDE REPEAT PROTEIN 8"/>
    <property type="match status" value="1"/>
</dbReference>
<accession>A0A8S3AHE8</accession>
<protein>
    <submittedName>
        <fullName evidence="1">Uncharacterized protein</fullName>
    </submittedName>
</protein>
<comment type="caution">
    <text evidence="1">The sequence shown here is derived from an EMBL/GenBank/DDBJ whole genome shotgun (WGS) entry which is preliminary data.</text>
</comment>
<feature type="non-terminal residue" evidence="1">
    <location>
        <position position="1"/>
    </location>
</feature>
<dbReference type="GO" id="GO:0036064">
    <property type="term" value="C:ciliary basal body"/>
    <property type="evidence" value="ECO:0007669"/>
    <property type="project" value="TreeGrafter"/>
</dbReference>